<keyword evidence="1" id="KW-1133">Transmembrane helix</keyword>
<name>A0ABM4CUZ2_HYDVU</name>
<keyword evidence="1" id="KW-0472">Membrane</keyword>
<evidence type="ECO:0000313" key="3">
    <source>
        <dbReference type="RefSeq" id="XP_065665763.1"/>
    </source>
</evidence>
<organism evidence="2 3">
    <name type="scientific">Hydra vulgaris</name>
    <name type="common">Hydra</name>
    <name type="synonym">Hydra attenuata</name>
    <dbReference type="NCBI Taxonomy" id="6087"/>
    <lineage>
        <taxon>Eukaryota</taxon>
        <taxon>Metazoa</taxon>
        <taxon>Cnidaria</taxon>
        <taxon>Hydrozoa</taxon>
        <taxon>Hydroidolina</taxon>
        <taxon>Anthoathecata</taxon>
        <taxon>Aplanulata</taxon>
        <taxon>Hydridae</taxon>
        <taxon>Hydra</taxon>
    </lineage>
</organism>
<protein>
    <submittedName>
        <fullName evidence="3">Uncharacterized protein LOC105847470</fullName>
    </submittedName>
</protein>
<keyword evidence="2" id="KW-1185">Reference proteome</keyword>
<feature type="transmembrane region" description="Helical" evidence="1">
    <location>
        <begin position="84"/>
        <end position="106"/>
    </location>
</feature>
<dbReference type="GeneID" id="105847470"/>
<evidence type="ECO:0000313" key="2">
    <source>
        <dbReference type="Proteomes" id="UP001652625"/>
    </source>
</evidence>
<feature type="transmembrane region" description="Helical" evidence="1">
    <location>
        <begin position="15"/>
        <end position="34"/>
    </location>
</feature>
<evidence type="ECO:0000256" key="1">
    <source>
        <dbReference type="SAM" id="Phobius"/>
    </source>
</evidence>
<dbReference type="RefSeq" id="XP_065665763.1">
    <property type="nucleotide sequence ID" value="XM_065809691.1"/>
</dbReference>
<sequence>MFNAELIKSNLKQMYFKMVVIILQSFVITLMFIMKEKVVNADITCNRFVSLNTSNGEQTTLLTYTCIAGQYCCVGGCCQLYNLWYFWLIIVFCLVFCCTGSFYYGYRKKKSLKVWQAPMFVDMSLKEQREICADYFNFQAHRI</sequence>
<proteinExistence type="predicted"/>
<dbReference type="Proteomes" id="UP001652625">
    <property type="component" value="Chromosome 11"/>
</dbReference>
<keyword evidence="1" id="KW-0812">Transmembrane</keyword>
<gene>
    <name evidence="3" type="primary">LOC105847470</name>
</gene>
<reference evidence="3" key="1">
    <citation type="submission" date="2025-08" db="UniProtKB">
        <authorList>
            <consortium name="RefSeq"/>
        </authorList>
    </citation>
    <scope>IDENTIFICATION</scope>
</reference>
<accession>A0ABM4CUZ2</accession>